<dbReference type="GO" id="GO:0004494">
    <property type="term" value="F:methylmalonyl-CoA mutase activity"/>
    <property type="evidence" value="ECO:0007669"/>
    <property type="project" value="UniProtKB-EC"/>
</dbReference>
<dbReference type="PANTHER" id="PTHR48101">
    <property type="entry name" value="METHYLMALONYL-COA MUTASE, MITOCHONDRIAL-RELATED"/>
    <property type="match status" value="1"/>
</dbReference>
<evidence type="ECO:0000313" key="8">
    <source>
        <dbReference type="Proteomes" id="UP000001208"/>
    </source>
</evidence>
<dbReference type="GO" id="GO:0046872">
    <property type="term" value="F:metal ion binding"/>
    <property type="evidence" value="ECO:0007669"/>
    <property type="project" value="InterPro"/>
</dbReference>
<evidence type="ECO:0000259" key="6">
    <source>
        <dbReference type="Pfam" id="PF01642"/>
    </source>
</evidence>
<feature type="domain" description="Methylmalonyl-CoA mutase alpha/beta chain catalytic" evidence="6">
    <location>
        <begin position="45"/>
        <end position="122"/>
    </location>
</feature>
<dbReference type="Gene3D" id="3.40.50.280">
    <property type="entry name" value="Cobalamin-binding domain"/>
    <property type="match status" value="1"/>
</dbReference>
<feature type="domain" description="Methylmalonyl-CoA mutase alpha/beta chain catalytic" evidence="6">
    <location>
        <begin position="127"/>
        <end position="489"/>
    </location>
</feature>
<keyword evidence="5" id="KW-0170">Cobalt</keyword>
<dbReference type="EMBL" id="CP001100">
    <property type="protein sequence ID" value="ACF13318.1"/>
    <property type="molecule type" value="Genomic_DNA"/>
</dbReference>
<keyword evidence="3" id="KW-0846">Cobalamin</keyword>
<dbReference type="InterPro" id="IPR016176">
    <property type="entry name" value="Cbl-dep_enz_cat"/>
</dbReference>
<dbReference type="SUPFAM" id="SSF52242">
    <property type="entry name" value="Cobalamin (vitamin B12)-binding domain"/>
    <property type="match status" value="1"/>
</dbReference>
<keyword evidence="4 7" id="KW-0413">Isomerase</keyword>
<dbReference type="InterPro" id="IPR006099">
    <property type="entry name" value="MeMalonylCoA_mutase_a/b_cat"/>
</dbReference>
<dbReference type="EC" id="5.4.99.2" evidence="7"/>
<keyword evidence="8" id="KW-1185">Reference proteome</keyword>
<evidence type="ECO:0000256" key="2">
    <source>
        <dbReference type="ARBA" id="ARBA00008465"/>
    </source>
</evidence>
<gene>
    <name evidence="7" type="ordered locus">Ctha_0850</name>
</gene>
<protein>
    <submittedName>
        <fullName evidence="7">Methylmalonyl-CoA mutase</fullName>
        <ecNumber evidence="7">5.4.99.2</ecNumber>
    </submittedName>
</protein>
<organism evidence="7 8">
    <name type="scientific">Chloroherpeton thalassium (strain ATCC 35110 / GB-78)</name>
    <dbReference type="NCBI Taxonomy" id="517418"/>
    <lineage>
        <taxon>Bacteria</taxon>
        <taxon>Pseudomonadati</taxon>
        <taxon>Chlorobiota</taxon>
        <taxon>Chlorobiia</taxon>
        <taxon>Chlorobiales</taxon>
        <taxon>Chloroherpetonaceae</taxon>
        <taxon>Chloroherpeton</taxon>
    </lineage>
</organism>
<comment type="cofactor">
    <cofactor evidence="1">
        <name>adenosylcob(III)alamin</name>
        <dbReference type="ChEBI" id="CHEBI:18408"/>
    </cofactor>
</comment>
<dbReference type="Proteomes" id="UP000001208">
    <property type="component" value="Chromosome"/>
</dbReference>
<evidence type="ECO:0000256" key="3">
    <source>
        <dbReference type="ARBA" id="ARBA00022628"/>
    </source>
</evidence>
<dbReference type="STRING" id="517418.Ctha_0850"/>
<dbReference type="Gene3D" id="3.20.20.240">
    <property type="entry name" value="Methylmalonyl-CoA mutase"/>
    <property type="match status" value="1"/>
</dbReference>
<evidence type="ECO:0000256" key="4">
    <source>
        <dbReference type="ARBA" id="ARBA00023235"/>
    </source>
</evidence>
<dbReference type="eggNOG" id="COG1884">
    <property type="taxonomic scope" value="Bacteria"/>
</dbReference>
<dbReference type="PANTHER" id="PTHR48101:SF1">
    <property type="entry name" value="METHYLMALONYL-COA MUTASE, LARGE SUBUNIT"/>
    <property type="match status" value="1"/>
</dbReference>
<dbReference type="KEGG" id="cts:Ctha_0850"/>
<evidence type="ECO:0000313" key="7">
    <source>
        <dbReference type="EMBL" id="ACF13318.1"/>
    </source>
</evidence>
<dbReference type="SUPFAM" id="SSF51703">
    <property type="entry name" value="Cobalamin (vitamin B12)-dependent enzymes"/>
    <property type="match status" value="1"/>
</dbReference>
<name>B3QWV4_CHLT3</name>
<sequence length="631" mass="69228">MAQANHSAEERLFANFPPVSAAEWKDKIIKDLKGADYEKKTVWQTLEGFNIQPFYTAEDTNGLDYLQTPPGEFPYVRSAKQQGNDWQIREDVEISDIGDAARQIAEALAKDAAAVGLLFKQPMALTQSDFSRLIEAVDFEKHNIHLLAEKDSPLLFELLTAEAASRSASFQSLKGSLGYDPLGSFALTGRFAQDEKSAMLTAAKLIGALKENPNFKAITVSGEVYHESGATTVQELAFTLAAGNEYLAKLTELGLSADEVLSHIQFTFAIGSSYFKEIAKLRAARLLWAQLAEAYAPAAKESAKMKIHAVTSAWNMTIYDPHVNMLRATTEAMSAAIGGCDSLTVRPFDSIYKTPDGFSNRIARNLQHLLKCESYLDKIIDPASGSYYIESLTDSLASAAWKRFQEIEKEGGLSASLRAGTIQKDIAAVQAERNKRIEHRRQVFIGVTQYPNPAERVSDSLKRLDVEPETDGAEIAPLKPVRGAKAFEACRLATEFHAEKHGHRPKVFLLPIGDLAMRIARATFSYNFFGCAGFEILSNNGFKTPEEGAAAAVASGADLVVLCSSDDEYAELAKPICEKLQEQKFTAPVIIAGNPKEHIDALVQAGISDFIHVRSNVLETLRKYQRMLGVG</sequence>
<dbReference type="GO" id="GO:0031419">
    <property type="term" value="F:cobalamin binding"/>
    <property type="evidence" value="ECO:0007669"/>
    <property type="project" value="UniProtKB-KW"/>
</dbReference>
<dbReference type="CDD" id="cd03677">
    <property type="entry name" value="MM_CoA_mutase_beta"/>
    <property type="match status" value="1"/>
</dbReference>
<dbReference type="OrthoDB" id="9762378at2"/>
<evidence type="ECO:0000256" key="1">
    <source>
        <dbReference type="ARBA" id="ARBA00001922"/>
    </source>
</evidence>
<dbReference type="AlphaFoldDB" id="B3QWV4"/>
<accession>B3QWV4</accession>
<evidence type="ECO:0000256" key="5">
    <source>
        <dbReference type="ARBA" id="ARBA00023285"/>
    </source>
</evidence>
<reference evidence="7 8" key="1">
    <citation type="submission" date="2008-06" db="EMBL/GenBank/DDBJ databases">
        <title>Complete sequence of Chloroherpeton thalassium ATCC 35110.</title>
        <authorList>
            <consortium name="US DOE Joint Genome Institute"/>
            <person name="Lucas S."/>
            <person name="Copeland A."/>
            <person name="Lapidus A."/>
            <person name="Glavina del Rio T."/>
            <person name="Dalin E."/>
            <person name="Tice H."/>
            <person name="Bruce D."/>
            <person name="Goodwin L."/>
            <person name="Pitluck S."/>
            <person name="Schmutz J."/>
            <person name="Larimer F."/>
            <person name="Land M."/>
            <person name="Hauser L."/>
            <person name="Kyrpides N."/>
            <person name="Mikhailova N."/>
            <person name="Liu Z."/>
            <person name="Li T."/>
            <person name="Zhao F."/>
            <person name="Overmann J."/>
            <person name="Bryant D.A."/>
            <person name="Richardson P."/>
        </authorList>
    </citation>
    <scope>NUCLEOTIDE SEQUENCE [LARGE SCALE GENOMIC DNA]</scope>
    <source>
        <strain evidence="8">ATCC 35110 / GB-78</strain>
    </source>
</reference>
<dbReference type="HOGENOM" id="CLU_009523_6_0_10"/>
<dbReference type="Pfam" id="PF01642">
    <property type="entry name" value="MM_CoA_mutase"/>
    <property type="match status" value="2"/>
</dbReference>
<dbReference type="RefSeq" id="WP_012499402.1">
    <property type="nucleotide sequence ID" value="NC_011026.1"/>
</dbReference>
<dbReference type="InterPro" id="IPR036724">
    <property type="entry name" value="Cobalamin-bd_sf"/>
</dbReference>
<proteinExistence type="inferred from homology"/>
<comment type="similarity">
    <text evidence="2">Belongs to the methylmalonyl-CoA mutase family.</text>
</comment>